<keyword evidence="2" id="KW-0520">NAD</keyword>
<dbReference type="EMBL" id="RBZV01000015">
    <property type="protein sequence ID" value="RKP43939.1"/>
    <property type="molecule type" value="Genomic_DNA"/>
</dbReference>
<protein>
    <submittedName>
        <fullName evidence="4">Phenylacetic acid degradation protein PaaN</fullName>
    </submittedName>
</protein>
<organism evidence="4 5">
    <name type="scientific">Trinickia fusca</name>
    <dbReference type="NCBI Taxonomy" id="2419777"/>
    <lineage>
        <taxon>Bacteria</taxon>
        <taxon>Pseudomonadati</taxon>
        <taxon>Pseudomonadota</taxon>
        <taxon>Betaproteobacteria</taxon>
        <taxon>Burkholderiales</taxon>
        <taxon>Burkholderiaceae</taxon>
        <taxon>Trinickia</taxon>
    </lineage>
</organism>
<dbReference type="InterPro" id="IPR050485">
    <property type="entry name" value="Proline_metab_enzyme"/>
</dbReference>
<dbReference type="AlphaFoldDB" id="A0A494X7F7"/>
<dbReference type="GO" id="GO:0010133">
    <property type="term" value="P:L-proline catabolic process to L-glutamate"/>
    <property type="evidence" value="ECO:0007669"/>
    <property type="project" value="TreeGrafter"/>
</dbReference>
<dbReference type="OrthoDB" id="5288459at2"/>
<sequence>MTHPLFAKHEDTLNKALAAIATRGYWSPFVEMPSPKVYGETGNADGEAAFKAHTNHTFELDQPSTGETVGAELSPYGFALGTRYPKADVDTLIAAAATAQRSWRAAGPQAWIGVSLEILQRLNRASFEIAYSVMHTTGQAFMMAFQAGAPHAQDRALEAVAYAWNELRRVPADAHWEKPQGKNPPLAMHKRYTIAPRGIGLVLGCCTFPTWNGYPGLFADLATGNAVIVKPHPGAILPLAITVRIARDVLREAGFDPNVVTLLATDPNDGPLVQDLALRPEIKLIDFTGSTQNGTWLERNAHQAHVFTEKAGVNQIVIDSVDDLKAAARNIAFSLALYSGQMCTAPQNIYVPRTGIRTADGQMSFDEVAQALATAVQKLCGDPARAVELLGAIQNDGVAKRIDEARSLGRVLVDSSSLEHPAFSGARVRTPLLLQLDAATDLAKFSGEWFGPISFVIATDSTEQSLELAGSLAAEHGALTLSVYSMDEGIIEAAHEASIRGGVALSINLTGGVFVNQSAAFSDFHGTGANPAANAALTDAAFIANRFRVVQSRIHVAPQAVPAEAGQPA</sequence>
<evidence type="ECO:0000256" key="1">
    <source>
        <dbReference type="ARBA" id="ARBA00023002"/>
    </source>
</evidence>
<comment type="caution">
    <text evidence="4">The sequence shown here is derived from an EMBL/GenBank/DDBJ whole genome shotgun (WGS) entry which is preliminary data.</text>
</comment>
<dbReference type="InterPro" id="IPR011975">
    <property type="entry name" value="PaaN_2"/>
</dbReference>
<dbReference type="InterPro" id="IPR016162">
    <property type="entry name" value="Ald_DH_N"/>
</dbReference>
<dbReference type="NCBIfam" id="TIGR02288">
    <property type="entry name" value="PaaN_2"/>
    <property type="match status" value="1"/>
</dbReference>
<dbReference type="InterPro" id="IPR015590">
    <property type="entry name" value="Aldehyde_DH_dom"/>
</dbReference>
<evidence type="ECO:0000313" key="5">
    <source>
        <dbReference type="Proteomes" id="UP000280434"/>
    </source>
</evidence>
<keyword evidence="1" id="KW-0560">Oxidoreductase</keyword>
<reference evidence="4 5" key="1">
    <citation type="submission" date="2018-10" db="EMBL/GenBank/DDBJ databases">
        <title>Paraburkholderia sp. 7MK8-2, isolated from soil.</title>
        <authorList>
            <person name="Gao Z.-H."/>
            <person name="Qiu L.-H."/>
        </authorList>
    </citation>
    <scope>NUCLEOTIDE SEQUENCE [LARGE SCALE GENOMIC DNA]</scope>
    <source>
        <strain evidence="4 5">7MK8-2</strain>
    </source>
</reference>
<keyword evidence="5" id="KW-1185">Reference proteome</keyword>
<feature type="domain" description="Aldehyde dehydrogenase" evidence="3">
    <location>
        <begin position="85"/>
        <end position="503"/>
    </location>
</feature>
<accession>A0A494X7F7</accession>
<dbReference type="InterPro" id="IPR016163">
    <property type="entry name" value="Ald_DH_C"/>
</dbReference>
<dbReference type="SUPFAM" id="SSF53720">
    <property type="entry name" value="ALDH-like"/>
    <property type="match status" value="1"/>
</dbReference>
<proteinExistence type="predicted"/>
<gene>
    <name evidence="4" type="primary">paaN</name>
    <name evidence="4" type="ORF">D7S89_23665</name>
</gene>
<name>A0A494X7F7_9BURK</name>
<dbReference type="GO" id="GO:0003842">
    <property type="term" value="F:L-glutamate gamma-semialdehyde dehydrogenase activity"/>
    <property type="evidence" value="ECO:0007669"/>
    <property type="project" value="TreeGrafter"/>
</dbReference>
<evidence type="ECO:0000256" key="2">
    <source>
        <dbReference type="ARBA" id="ARBA00023027"/>
    </source>
</evidence>
<dbReference type="GO" id="GO:0009898">
    <property type="term" value="C:cytoplasmic side of plasma membrane"/>
    <property type="evidence" value="ECO:0007669"/>
    <property type="project" value="TreeGrafter"/>
</dbReference>
<evidence type="ECO:0000313" key="4">
    <source>
        <dbReference type="EMBL" id="RKP43939.1"/>
    </source>
</evidence>
<dbReference type="Gene3D" id="3.40.605.10">
    <property type="entry name" value="Aldehyde Dehydrogenase, Chain A, domain 1"/>
    <property type="match status" value="1"/>
</dbReference>
<dbReference type="PANTHER" id="PTHR42862">
    <property type="entry name" value="DELTA-1-PYRROLINE-5-CARBOXYLATE DEHYDROGENASE 1, ISOFORM A-RELATED"/>
    <property type="match status" value="1"/>
</dbReference>
<dbReference type="Pfam" id="PF00171">
    <property type="entry name" value="Aldedh"/>
    <property type="match status" value="1"/>
</dbReference>
<evidence type="ECO:0000259" key="3">
    <source>
        <dbReference type="Pfam" id="PF00171"/>
    </source>
</evidence>
<dbReference type="RefSeq" id="WP_121281306.1">
    <property type="nucleotide sequence ID" value="NZ_RBZV01000015.1"/>
</dbReference>
<dbReference type="Gene3D" id="3.40.309.10">
    <property type="entry name" value="Aldehyde Dehydrogenase, Chain A, domain 2"/>
    <property type="match status" value="1"/>
</dbReference>
<dbReference type="PANTHER" id="PTHR42862:SF1">
    <property type="entry name" value="DELTA-1-PYRROLINE-5-CARBOXYLATE DEHYDROGENASE 2, ISOFORM A-RELATED"/>
    <property type="match status" value="1"/>
</dbReference>
<dbReference type="Proteomes" id="UP000280434">
    <property type="component" value="Unassembled WGS sequence"/>
</dbReference>
<dbReference type="InterPro" id="IPR016161">
    <property type="entry name" value="Ald_DH/histidinol_DH"/>
</dbReference>